<dbReference type="InterPro" id="IPR018392">
    <property type="entry name" value="LysM"/>
</dbReference>
<keyword evidence="9" id="KW-1015">Disulfide bond</keyword>
<feature type="transmembrane region" description="Helical" evidence="11">
    <location>
        <begin position="266"/>
        <end position="292"/>
    </location>
</feature>
<dbReference type="Gene3D" id="1.10.510.10">
    <property type="entry name" value="Transferase(Phosphotransferase) domain 1"/>
    <property type="match status" value="1"/>
</dbReference>
<organism evidence="16 17">
    <name type="scientific">Linum tenue</name>
    <dbReference type="NCBI Taxonomy" id="586396"/>
    <lineage>
        <taxon>Eukaryota</taxon>
        <taxon>Viridiplantae</taxon>
        <taxon>Streptophyta</taxon>
        <taxon>Embryophyta</taxon>
        <taxon>Tracheophyta</taxon>
        <taxon>Spermatophyta</taxon>
        <taxon>Magnoliopsida</taxon>
        <taxon>eudicotyledons</taxon>
        <taxon>Gunneridae</taxon>
        <taxon>Pentapetalae</taxon>
        <taxon>rosids</taxon>
        <taxon>fabids</taxon>
        <taxon>Malpighiales</taxon>
        <taxon>Linaceae</taxon>
        <taxon>Linum</taxon>
    </lineage>
</organism>
<name>A0AAV0L5X1_9ROSI</name>
<dbReference type="Pfam" id="PF23472">
    <property type="entry name" value="LysM2_CERK1_LYK3_4_5"/>
    <property type="match status" value="1"/>
</dbReference>
<accession>A0AAV0L5X1</accession>
<protein>
    <recommendedName>
        <fullName evidence="18">LysM domain receptor-like kinase 4</fullName>
    </recommendedName>
</protein>
<dbReference type="PANTHER" id="PTHR45927">
    <property type="entry name" value="LYSM-DOMAIN RECEPTOR-LIKE KINASE-RELATED"/>
    <property type="match status" value="1"/>
</dbReference>
<keyword evidence="3 11" id="KW-0812">Transmembrane</keyword>
<comment type="subcellular location">
    <subcellularLocation>
        <location evidence="1">Cell membrane</location>
        <topology evidence="1">Single-pass membrane protein</topology>
    </subcellularLocation>
</comment>
<dbReference type="Gene3D" id="3.30.200.20">
    <property type="entry name" value="Phosphorylase Kinase, domain 1"/>
    <property type="match status" value="1"/>
</dbReference>
<dbReference type="GO" id="GO:0051707">
    <property type="term" value="P:response to other organism"/>
    <property type="evidence" value="ECO:0007669"/>
    <property type="project" value="UniProtKB-ARBA"/>
</dbReference>
<dbReference type="Pfam" id="PF23473">
    <property type="entry name" value="LysM3_LYK4_5"/>
    <property type="match status" value="1"/>
</dbReference>
<keyword evidence="6" id="KW-0067">ATP-binding</keyword>
<comment type="caution">
    <text evidence="16">The sequence shown here is derived from an EMBL/GenBank/DDBJ whole genome shotgun (WGS) entry which is preliminary data.</text>
</comment>
<evidence type="ECO:0000256" key="1">
    <source>
        <dbReference type="ARBA" id="ARBA00004162"/>
    </source>
</evidence>
<reference evidence="16" key="1">
    <citation type="submission" date="2022-08" db="EMBL/GenBank/DDBJ databases">
        <authorList>
            <person name="Gutierrez-Valencia J."/>
        </authorList>
    </citation>
    <scope>NUCLEOTIDE SEQUENCE</scope>
</reference>
<keyword evidence="5" id="KW-0547">Nucleotide-binding</keyword>
<feature type="region of interest" description="Disordered" evidence="10">
    <location>
        <begin position="232"/>
        <end position="259"/>
    </location>
</feature>
<evidence type="ECO:0000256" key="10">
    <source>
        <dbReference type="SAM" id="MobiDB-lite"/>
    </source>
</evidence>
<dbReference type="Pfam" id="PF00069">
    <property type="entry name" value="Pkinase"/>
    <property type="match status" value="1"/>
</dbReference>
<evidence type="ECO:0000256" key="4">
    <source>
        <dbReference type="ARBA" id="ARBA00022729"/>
    </source>
</evidence>
<evidence type="ECO:0000256" key="6">
    <source>
        <dbReference type="ARBA" id="ARBA00022840"/>
    </source>
</evidence>
<dbReference type="InterPro" id="IPR056561">
    <property type="entry name" value="NFP_LYK_LysM1"/>
</dbReference>
<dbReference type="GO" id="GO:0004672">
    <property type="term" value="F:protein kinase activity"/>
    <property type="evidence" value="ECO:0007669"/>
    <property type="project" value="InterPro"/>
</dbReference>
<evidence type="ECO:0000313" key="15">
    <source>
        <dbReference type="EMBL" id="CAI0429355.1"/>
    </source>
</evidence>
<dbReference type="Proteomes" id="UP001154282">
    <property type="component" value="Unassembled WGS sequence"/>
</dbReference>
<feature type="chain" id="PRO_5044713706" description="LysM domain receptor-like kinase 4" evidence="12">
    <location>
        <begin position="21"/>
        <end position="646"/>
    </location>
</feature>
<dbReference type="InterPro" id="IPR011009">
    <property type="entry name" value="Kinase-like_dom_sf"/>
</dbReference>
<feature type="domain" description="LysM" evidence="14">
    <location>
        <begin position="115"/>
        <end position="161"/>
    </location>
</feature>
<dbReference type="PROSITE" id="PS51782">
    <property type="entry name" value="LYSM"/>
    <property type="match status" value="1"/>
</dbReference>
<dbReference type="AlphaFoldDB" id="A0AAV0L5X1"/>
<evidence type="ECO:0000256" key="11">
    <source>
        <dbReference type="SAM" id="Phobius"/>
    </source>
</evidence>
<dbReference type="SMART" id="SM00220">
    <property type="entry name" value="S_TKc"/>
    <property type="match status" value="1"/>
</dbReference>
<evidence type="ECO:0000256" key="12">
    <source>
        <dbReference type="SAM" id="SignalP"/>
    </source>
</evidence>
<dbReference type="InterPro" id="IPR056563">
    <property type="entry name" value="LysM3_LYK4_5"/>
</dbReference>
<evidence type="ECO:0000256" key="8">
    <source>
        <dbReference type="ARBA" id="ARBA00023136"/>
    </source>
</evidence>
<feature type="signal peptide" evidence="12">
    <location>
        <begin position="1"/>
        <end position="20"/>
    </location>
</feature>
<evidence type="ECO:0000259" key="13">
    <source>
        <dbReference type="PROSITE" id="PS50011"/>
    </source>
</evidence>
<dbReference type="FunFam" id="1.10.510.10:FF:000468">
    <property type="entry name" value="PTI1-like tyrosine-protein kinase 3"/>
    <property type="match status" value="1"/>
</dbReference>
<keyword evidence="8 11" id="KW-0472">Membrane</keyword>
<evidence type="ECO:0000256" key="2">
    <source>
        <dbReference type="ARBA" id="ARBA00022475"/>
    </source>
</evidence>
<evidence type="ECO:0000256" key="9">
    <source>
        <dbReference type="ARBA" id="ARBA00023157"/>
    </source>
</evidence>
<keyword evidence="17" id="KW-1185">Reference proteome</keyword>
<dbReference type="GO" id="GO:0005886">
    <property type="term" value="C:plasma membrane"/>
    <property type="evidence" value="ECO:0007669"/>
    <property type="project" value="UniProtKB-SubCell"/>
</dbReference>
<evidence type="ECO:0000256" key="5">
    <source>
        <dbReference type="ARBA" id="ARBA00022741"/>
    </source>
</evidence>
<sequence length="646" mass="70136">MGFLPFAFCFLLFFFCSVQAQQPYIGQGTNDCSVTTNSALGYSCNGVNRTCQSYLTFRAQPPYTTVDSISTLLGSNPSQLAAINSVPQTATFDTNQLVLVPVTCSCSGQYYQANTSYVVQPGESFFLIANDTLQGLSTCQAIRNGTRGTTVNIFPGQRLNVPLRCACPTRNQTGQGINYILSYSVTWGDMVSTASSRFDGDTGWTLQANGLTEQSATIFPFTTLLIPLQNPPSSIQTVSPPPPPASPPPPPLVEPSTPGSSSSKTWVHVVAGVVGGIVATLAVVGTVVYCLWFRRRKAMLEPAGTTSESFEAVEKKSMKNKGEEEPEGFFLERLSSIAQSIQVYTYEEVVAATDNFSPKCLINGSVYQGKINGDLAAIKKMDGDVTKEINLLNKINHSNIIRLSGVCFNDGNWYLVYEFAANGALSDWIYSSSNGGKILTWTQRIQIAVDVALGLDYLHSFTSPPQVHKDIKAGNVLLDGDFRGKIANLAHARSAEGQDGDFNLTKHIFGTKGYMAPEYLENGLVSTKIDVFAFGVLLLEMITGKEVASLYKEGIDGLSGVVNEVLLSQDGRDNITGFLDPSMEGNFPLEFAGFVVRLVEGCLKKNSRERPAMSELAQSLSRILTASHSWELSNNISEYRNLKDET</sequence>
<dbReference type="PROSITE" id="PS50011">
    <property type="entry name" value="PROTEIN_KINASE_DOM"/>
    <property type="match status" value="1"/>
</dbReference>
<dbReference type="SUPFAM" id="SSF56112">
    <property type="entry name" value="Protein kinase-like (PK-like)"/>
    <property type="match status" value="1"/>
</dbReference>
<dbReference type="InterPro" id="IPR052611">
    <property type="entry name" value="Plant_RLK_LysM"/>
</dbReference>
<feature type="domain" description="Protein kinase" evidence="13">
    <location>
        <begin position="335"/>
        <end position="631"/>
    </location>
</feature>
<keyword evidence="7 11" id="KW-1133">Transmembrane helix</keyword>
<dbReference type="PANTHER" id="PTHR45927:SF11">
    <property type="entry name" value="LYSM DOMAIN RECEPTOR-LIKE KINASE 4"/>
    <property type="match status" value="1"/>
</dbReference>
<keyword evidence="4 12" id="KW-0732">Signal</keyword>
<dbReference type="Pfam" id="PF23446">
    <property type="entry name" value="LysM1_NFP_LYK"/>
    <property type="match status" value="1"/>
</dbReference>
<evidence type="ECO:0000313" key="16">
    <source>
        <dbReference type="EMBL" id="CAI0429378.1"/>
    </source>
</evidence>
<feature type="compositionally biased region" description="Pro residues" evidence="10">
    <location>
        <begin position="239"/>
        <end position="253"/>
    </location>
</feature>
<gene>
    <name evidence="15" type="ORF">LITE_LOCUS22086</name>
    <name evidence="16" type="ORF">LITE_LOCUS22094</name>
</gene>
<keyword evidence="2" id="KW-1003">Cell membrane</keyword>
<evidence type="ECO:0000313" key="17">
    <source>
        <dbReference type="Proteomes" id="UP001154282"/>
    </source>
</evidence>
<proteinExistence type="predicted"/>
<evidence type="ECO:0000256" key="7">
    <source>
        <dbReference type="ARBA" id="ARBA00022989"/>
    </source>
</evidence>
<dbReference type="GO" id="GO:0005524">
    <property type="term" value="F:ATP binding"/>
    <property type="evidence" value="ECO:0007669"/>
    <property type="project" value="UniProtKB-KW"/>
</dbReference>
<dbReference type="EMBL" id="CAMGYJ010000006">
    <property type="protein sequence ID" value="CAI0429355.1"/>
    <property type="molecule type" value="Genomic_DNA"/>
</dbReference>
<evidence type="ECO:0000256" key="3">
    <source>
        <dbReference type="ARBA" id="ARBA00022692"/>
    </source>
</evidence>
<dbReference type="InterPro" id="IPR056562">
    <property type="entry name" value="LysM2_CERK1_LYK3_4_5"/>
</dbReference>
<dbReference type="InterPro" id="IPR000719">
    <property type="entry name" value="Prot_kinase_dom"/>
</dbReference>
<dbReference type="EMBL" id="CAMGYJ010000006">
    <property type="protein sequence ID" value="CAI0429378.1"/>
    <property type="molecule type" value="Genomic_DNA"/>
</dbReference>
<evidence type="ECO:0000259" key="14">
    <source>
        <dbReference type="PROSITE" id="PS51782"/>
    </source>
</evidence>
<evidence type="ECO:0008006" key="18">
    <source>
        <dbReference type="Google" id="ProtNLM"/>
    </source>
</evidence>